<reference evidence="5" key="1">
    <citation type="submission" date="2016-05" db="EMBL/GenBank/DDBJ databases">
        <title>Comparative genomics of biotechnologically important yeasts.</title>
        <authorList>
            <consortium name="DOE Joint Genome Institute"/>
            <person name="Riley R."/>
            <person name="Haridas S."/>
            <person name="Wolfe K.H."/>
            <person name="Lopes M.R."/>
            <person name="Hittinger C.T."/>
            <person name="Goker M."/>
            <person name="Salamov A."/>
            <person name="Wisecaver J."/>
            <person name="Long T.M."/>
            <person name="Aerts A.L."/>
            <person name="Barry K."/>
            <person name="Choi C."/>
            <person name="Clum A."/>
            <person name="Coughlan A.Y."/>
            <person name="Deshpande S."/>
            <person name="Douglass A.P."/>
            <person name="Hanson S.J."/>
            <person name="Klenk H.-P."/>
            <person name="Labutti K."/>
            <person name="Lapidus A."/>
            <person name="Lindquist E."/>
            <person name="Lipzen A."/>
            <person name="Meier-Kolthoff J.P."/>
            <person name="Ohm R.A."/>
            <person name="Otillar R.P."/>
            <person name="Pangilinan J."/>
            <person name="Peng Y."/>
            <person name="Rokas A."/>
            <person name="Rosa C.A."/>
            <person name="Scheuner C."/>
            <person name="Sibirny A.A."/>
            <person name="Slot J.C."/>
            <person name="Stielow J.B."/>
            <person name="Sun H."/>
            <person name="Kurtzman C.P."/>
            <person name="Blackwell M."/>
            <person name="Grigoriev I.V."/>
            <person name="Jeffries T.W."/>
        </authorList>
    </citation>
    <scope>NUCLEOTIDE SEQUENCE [LARGE SCALE GENOMIC DNA]</scope>
    <source>
        <strain evidence="5">DSM 1968</strain>
    </source>
</reference>
<dbReference type="Proteomes" id="UP000095038">
    <property type="component" value="Unassembled WGS sequence"/>
</dbReference>
<name>A0A1D2VHB8_9ASCO</name>
<dbReference type="InterPro" id="IPR051345">
    <property type="entry name" value="Importin_beta-like_NTR"/>
</dbReference>
<dbReference type="InParanoid" id="A0A1D2VHB8"/>
<dbReference type="EMBL" id="KV454480">
    <property type="protein sequence ID" value="ODV61026.1"/>
    <property type="molecule type" value="Genomic_DNA"/>
</dbReference>
<evidence type="ECO:0000256" key="3">
    <source>
        <dbReference type="ARBA" id="ARBA00023242"/>
    </source>
</evidence>
<proteinExistence type="predicted"/>
<evidence type="ECO:0000313" key="5">
    <source>
        <dbReference type="Proteomes" id="UP000095038"/>
    </source>
</evidence>
<dbReference type="PANTHER" id="PTHR12363:SF33">
    <property type="entry name" value="IMPORTIN-13"/>
    <property type="match status" value="1"/>
</dbReference>
<dbReference type="GO" id="GO:0006606">
    <property type="term" value="P:protein import into nucleus"/>
    <property type="evidence" value="ECO:0007669"/>
    <property type="project" value="TreeGrafter"/>
</dbReference>
<dbReference type="GeneID" id="30966843"/>
<protein>
    <submittedName>
        <fullName evidence="4">Uncharacterized protein</fullName>
    </submittedName>
</protein>
<dbReference type="PANTHER" id="PTHR12363">
    <property type="entry name" value="TRANSPORTIN 3 AND IMPORTIN 13"/>
    <property type="match status" value="1"/>
</dbReference>
<keyword evidence="5" id="KW-1185">Reference proteome</keyword>
<comment type="subcellular location">
    <subcellularLocation>
        <location evidence="1">Nucleus</location>
    </subcellularLocation>
</comment>
<dbReference type="Gene3D" id="1.25.10.10">
    <property type="entry name" value="Leucine-rich Repeat Variant"/>
    <property type="match status" value="1"/>
</dbReference>
<gene>
    <name evidence="4" type="ORF">ASCRUDRAFT_75766</name>
</gene>
<dbReference type="GO" id="GO:0005737">
    <property type="term" value="C:cytoplasm"/>
    <property type="evidence" value="ECO:0007669"/>
    <property type="project" value="TreeGrafter"/>
</dbReference>
<dbReference type="STRING" id="1344418.A0A1D2VHB8"/>
<dbReference type="GO" id="GO:0005634">
    <property type="term" value="C:nucleus"/>
    <property type="evidence" value="ECO:0007669"/>
    <property type="project" value="UniProtKB-SubCell"/>
</dbReference>
<evidence type="ECO:0000256" key="1">
    <source>
        <dbReference type="ARBA" id="ARBA00004123"/>
    </source>
</evidence>
<organism evidence="4 5">
    <name type="scientific">Ascoidea rubescens DSM 1968</name>
    <dbReference type="NCBI Taxonomy" id="1344418"/>
    <lineage>
        <taxon>Eukaryota</taxon>
        <taxon>Fungi</taxon>
        <taxon>Dikarya</taxon>
        <taxon>Ascomycota</taxon>
        <taxon>Saccharomycotina</taxon>
        <taxon>Saccharomycetes</taxon>
        <taxon>Ascoideaceae</taxon>
        <taxon>Ascoidea</taxon>
    </lineage>
</organism>
<sequence length="1236" mass="143135">MDTSAVDDFDRLSTLDQINSLNSIHPFLPHISNLINKLYTPNSLSNFDLINCQKKLQLFQKSLFSLTIANYLLDIPNDLNSNFFGALTFTVYLNHLFSNQFDIAKNNKIIINIPETDNDDDEDIDNNSIDYNLLNQITSQLLNHLIRLINNNLLKNTNNNFIIKKIYSNLSLIYINSTNINIKNSDSLFWKNPILSLLLLLSSNKINLNINDNNLIPNFLNTISTNTNTDDSYNYDYLYHLLNFSNILIEDISKFNVSIYSYDFNSHIYNNFFQSNIYLLSFIFNNNIKNINNNNNNNNNNNINNYQIINKIITESVTTFQSWLNYISLLKSSSLQLYKQHNKTINADTNSIIDLLILLLSFLSNFNTFPLINKNLETIQLIIQLYTNLFEVNNFIVSNKSSFNDHFFLLLFHQNQWGSIYINYLLRNSLNQKITADSTANSTTTNINNNNNNNFTDDNDLDSEFDDDNDEDHLLLVSSFANLIISYLEIDIIKFASLLLQDSNDYIFQFLINLTDLNGVPIINELISRDFIEFWSNLSEVLIDNSDLLLTLLNNNADDLIKIKKKLVLLLSNISQIYWNKILLPLNDSNLLLKIINYNKDEFDSYRNDVADFFETIYPLIGAPLYKNLINNILTNIDDTKTSSIQNIMQLEASLYLLISINTSFSEDNFNLELLNLISSIFNTNFLDLVLGSNNYYLISTTVRFLSSIEIFYKHNIGLDYLESILYFLFRCLSLNANTISLSDSNENSNHLSKSDLVLNWSNSLQFSVSKSISRICDECRYSLTKFLPKFDKILFIVINNLDIHNFIREKIINSISSIIQSINDPQLQCNHLLNLIDSIHLKSTNILNSVENGTLILDEQIMNYLVSLLKCVLEIGKGMQFPDEIEDSFFSAQEELKYTEYWSNDSLVIKSKILDIISNYSVNPKHQMIFLNYNNPNNSEKTNSFNDVIDNCCSIFRAGLPEKLPGPFVFDDNILLEFVVAQFDNIVQFITKDRRLSISLIYLFDLLRSVLNTNYKRLSVDQVNLTLNKIFFNYIDTLIKSDIDFVESSLQMILVIIEKKPSLLINPDNISNFNLLLNFNLNNLMRNEKQTLKFTSKFWILLIQLKNGDRECHDYVKKLFIENKVGNQLMLVTLQNMIKSDRSNIPVYGEIIRALFGKFQLYFKTWITSSFEAINQEAQFHNSSEINQANSDLKIIYNTQTVNLLIQKLLVCKGSKKVITVLKEFWLSSNNLYDY</sequence>
<evidence type="ECO:0000256" key="2">
    <source>
        <dbReference type="ARBA" id="ARBA00022448"/>
    </source>
</evidence>
<dbReference type="OrthoDB" id="2016913at2759"/>
<accession>A0A1D2VHB8</accession>
<dbReference type="InterPro" id="IPR011989">
    <property type="entry name" value="ARM-like"/>
</dbReference>
<evidence type="ECO:0000313" key="4">
    <source>
        <dbReference type="EMBL" id="ODV61026.1"/>
    </source>
</evidence>
<keyword evidence="3" id="KW-0539">Nucleus</keyword>
<keyword evidence="2" id="KW-0813">Transport</keyword>
<dbReference type="RefSeq" id="XP_020047333.1">
    <property type="nucleotide sequence ID" value="XM_020193207.1"/>
</dbReference>
<dbReference type="FunCoup" id="A0A1D2VHB8">
    <property type="interactions" value="246"/>
</dbReference>
<dbReference type="AlphaFoldDB" id="A0A1D2VHB8"/>